<gene>
    <name evidence="5" type="ORF">GSOID_T00011163001</name>
</gene>
<feature type="domain" description="EF-hand" evidence="4">
    <location>
        <begin position="130"/>
        <end position="165"/>
    </location>
</feature>
<dbReference type="GO" id="GO:0005509">
    <property type="term" value="F:calcium ion binding"/>
    <property type="evidence" value="ECO:0007669"/>
    <property type="project" value="InterPro"/>
</dbReference>
<dbReference type="InterPro" id="IPR002048">
    <property type="entry name" value="EF_hand_dom"/>
</dbReference>
<evidence type="ECO:0000259" key="4">
    <source>
        <dbReference type="PROSITE" id="PS50222"/>
    </source>
</evidence>
<dbReference type="InterPro" id="IPR018247">
    <property type="entry name" value="EF_Hand_1_Ca_BS"/>
</dbReference>
<sequence length="166" mass="19287">MRRSKKSRQRGHRMTSNVFNMFNQEQIQEFNEAFKFIDQDNDGVISMDDVKEIFLSLGKELTDQECVEMIEEAPGPINFTMFLTLLGQKMRETDPLATLEQALSCLDEEGTGRLHRSDFEFMMMNIGDKYEQQQVDDLLRDVDIADDGTFDYKELATIMKYGKAEL</sequence>
<reference evidence="5" key="1">
    <citation type="journal article" date="2010" name="Science">
        <title>Plasticity of animal genome architecture unmasked by rapid evolution of a pelagic tunicate.</title>
        <authorList>
            <person name="Denoeud F."/>
            <person name="Henriet S."/>
            <person name="Mungpakdee S."/>
            <person name="Aury J.M."/>
            <person name="Da Silva C."/>
            <person name="Brinkmann H."/>
            <person name="Mikhaleva J."/>
            <person name="Olsen L.C."/>
            <person name="Jubin C."/>
            <person name="Canestro C."/>
            <person name="Bouquet J.M."/>
            <person name="Danks G."/>
            <person name="Poulain J."/>
            <person name="Campsteijn C."/>
            <person name="Adamski M."/>
            <person name="Cross I."/>
            <person name="Yadetie F."/>
            <person name="Muffato M."/>
            <person name="Louis A."/>
            <person name="Butcher S."/>
            <person name="Tsagkogeorga G."/>
            <person name="Konrad A."/>
            <person name="Singh S."/>
            <person name="Jensen M.F."/>
            <person name="Cong E.H."/>
            <person name="Eikeseth-Otteraa H."/>
            <person name="Noel B."/>
            <person name="Anthouard V."/>
            <person name="Porcel B.M."/>
            <person name="Kachouri-Lafond R."/>
            <person name="Nishino A."/>
            <person name="Ugolini M."/>
            <person name="Chourrout P."/>
            <person name="Nishida H."/>
            <person name="Aasland R."/>
            <person name="Huzurbazar S."/>
            <person name="Westhof E."/>
            <person name="Delsuc F."/>
            <person name="Lehrach H."/>
            <person name="Reinhardt R."/>
            <person name="Weissenbach J."/>
            <person name="Roy S.W."/>
            <person name="Artiguenave F."/>
            <person name="Postlethwait J.H."/>
            <person name="Manak J.R."/>
            <person name="Thompson E.M."/>
            <person name="Jaillon O."/>
            <person name="Du Pasquier L."/>
            <person name="Boudinot P."/>
            <person name="Liberles D.A."/>
            <person name="Volff J.N."/>
            <person name="Philippe H."/>
            <person name="Lenhard B."/>
            <person name="Roest Crollius H."/>
            <person name="Wincker P."/>
            <person name="Chourrout D."/>
        </authorList>
    </citation>
    <scope>NUCLEOTIDE SEQUENCE [LARGE SCALE GENOMIC DNA]</scope>
</reference>
<dbReference type="SUPFAM" id="SSF47473">
    <property type="entry name" value="EF-hand"/>
    <property type="match status" value="1"/>
</dbReference>
<dbReference type="InterPro" id="IPR050403">
    <property type="entry name" value="Myosin_RLC"/>
</dbReference>
<evidence type="ECO:0000256" key="3">
    <source>
        <dbReference type="ARBA" id="ARBA00022837"/>
    </source>
</evidence>
<dbReference type="EMBL" id="FN653053">
    <property type="protein sequence ID" value="CBY10228.1"/>
    <property type="molecule type" value="Genomic_DNA"/>
</dbReference>
<evidence type="ECO:0000313" key="6">
    <source>
        <dbReference type="Proteomes" id="UP000001307"/>
    </source>
</evidence>
<keyword evidence="1" id="KW-0479">Metal-binding</keyword>
<feature type="domain" description="EF-hand" evidence="4">
    <location>
        <begin position="25"/>
        <end position="60"/>
    </location>
</feature>
<dbReference type="OrthoDB" id="429467at2759"/>
<dbReference type="PROSITE" id="PS50222">
    <property type="entry name" value="EF_HAND_2"/>
    <property type="match status" value="3"/>
</dbReference>
<dbReference type="Pfam" id="PF13499">
    <property type="entry name" value="EF-hand_7"/>
    <property type="match status" value="1"/>
</dbReference>
<dbReference type="Gene3D" id="1.10.238.10">
    <property type="entry name" value="EF-hand"/>
    <property type="match status" value="2"/>
</dbReference>
<evidence type="ECO:0000256" key="2">
    <source>
        <dbReference type="ARBA" id="ARBA00022737"/>
    </source>
</evidence>
<feature type="domain" description="EF-hand" evidence="4">
    <location>
        <begin position="94"/>
        <end position="129"/>
    </location>
</feature>
<keyword evidence="6" id="KW-1185">Reference proteome</keyword>
<dbReference type="Proteomes" id="UP000001307">
    <property type="component" value="Unassembled WGS sequence"/>
</dbReference>
<dbReference type="InterPro" id="IPR011992">
    <property type="entry name" value="EF-hand-dom_pair"/>
</dbReference>
<protein>
    <recommendedName>
        <fullName evidence="4">EF-hand domain-containing protein</fullName>
    </recommendedName>
</protein>
<keyword evidence="2" id="KW-0677">Repeat</keyword>
<keyword evidence="3" id="KW-0106">Calcium</keyword>
<dbReference type="Pfam" id="PF13405">
    <property type="entry name" value="EF-hand_6"/>
    <property type="match status" value="1"/>
</dbReference>
<evidence type="ECO:0000313" key="5">
    <source>
        <dbReference type="EMBL" id="CBY10228.1"/>
    </source>
</evidence>
<dbReference type="SMART" id="SM00054">
    <property type="entry name" value="EFh"/>
    <property type="match status" value="3"/>
</dbReference>
<accession>E4XI12</accession>
<organism evidence="5">
    <name type="scientific">Oikopleura dioica</name>
    <name type="common">Tunicate</name>
    <dbReference type="NCBI Taxonomy" id="34765"/>
    <lineage>
        <taxon>Eukaryota</taxon>
        <taxon>Metazoa</taxon>
        <taxon>Chordata</taxon>
        <taxon>Tunicata</taxon>
        <taxon>Appendicularia</taxon>
        <taxon>Copelata</taxon>
        <taxon>Oikopleuridae</taxon>
        <taxon>Oikopleura</taxon>
    </lineage>
</organism>
<evidence type="ECO:0000256" key="1">
    <source>
        <dbReference type="ARBA" id="ARBA00022723"/>
    </source>
</evidence>
<dbReference type="AlphaFoldDB" id="E4XI12"/>
<dbReference type="PROSITE" id="PS00018">
    <property type="entry name" value="EF_HAND_1"/>
    <property type="match status" value="1"/>
</dbReference>
<dbReference type="FunFam" id="1.10.238.10:FF:000007">
    <property type="entry name" value="Putative myosin regulatory light chain sqh"/>
    <property type="match status" value="1"/>
</dbReference>
<dbReference type="PANTHER" id="PTHR23049">
    <property type="entry name" value="MYOSIN REGULATORY LIGHT CHAIN 2"/>
    <property type="match status" value="1"/>
</dbReference>
<proteinExistence type="predicted"/>
<name>E4XI12_OIKDI</name>
<dbReference type="InParanoid" id="E4XI12"/>